<evidence type="ECO:0000313" key="3">
    <source>
        <dbReference type="EMBL" id="CAB5368682.1"/>
    </source>
</evidence>
<evidence type="ECO:0000313" key="4">
    <source>
        <dbReference type="Proteomes" id="UP000684084"/>
    </source>
</evidence>
<proteinExistence type="predicted"/>
<dbReference type="InterPro" id="IPR015915">
    <property type="entry name" value="Kelch-typ_b-propeller"/>
</dbReference>
<dbReference type="Pfam" id="PF24681">
    <property type="entry name" value="Kelch_KLHDC2_KLHL20_DRC7"/>
    <property type="match status" value="1"/>
</dbReference>
<accession>A0A2I1F9F2</accession>
<evidence type="ECO:0000256" key="2">
    <source>
        <dbReference type="ARBA" id="ARBA00022737"/>
    </source>
</evidence>
<dbReference type="Gene3D" id="2.120.10.80">
    <property type="entry name" value="Kelch-type beta propeller"/>
    <property type="match status" value="2"/>
</dbReference>
<dbReference type="AlphaFoldDB" id="A0A2I1F9F2"/>
<dbReference type="OrthoDB" id="10251809at2759"/>
<comment type="caution">
    <text evidence="3">The sequence shown here is derived from an EMBL/GenBank/DDBJ whole genome shotgun (WGS) entry which is preliminary data.</text>
</comment>
<reference evidence="3" key="1">
    <citation type="submission" date="2020-05" db="EMBL/GenBank/DDBJ databases">
        <authorList>
            <person name="Rincon C."/>
            <person name="Sanders R I."/>
            <person name="Robbins C."/>
            <person name="Chaturvedi A."/>
        </authorList>
    </citation>
    <scope>NUCLEOTIDE SEQUENCE</scope>
    <source>
        <strain evidence="3">CHB12</strain>
    </source>
</reference>
<dbReference type="VEuPathDB" id="FungiDB:RhiirFUN_009752"/>
<dbReference type="PANTHER" id="PTHR46093">
    <property type="entry name" value="ACYL-COA-BINDING DOMAIN-CONTAINING PROTEIN 5"/>
    <property type="match status" value="1"/>
</dbReference>
<sequence length="670" mass="75170">MLQIHRFYIIILWFLFQLFIEINCQISPYVLKERRGHTATLFDKKLYILGGFPLEEIGNEFFYIDFSVSFNTQNLKVNDLTNINTLSPHYNAGSAIGGTNNDTLFICGGLSNVKYATMELVNTFNPRSNSWSIPKIAGDKPFLVDCDMTTINYDIYILSALDVSDINILDTINLVWKKVNPIGTQNIGASSSSILLPDNKIIYIDSSNTGNLAEVYIYDTVNNNWSNKTTTGTIPPKKDGGSAVLGLDGKRIITFGGFVSATQDQLHELNLINFEWRIPKSSGSIPASRSHHKANVIGNYMVLSFGSGYKKNNENDILLLDISNINEYIWTNEFKSLSPAKLLALATTAPATSLSSAKLLALATPTPPIAIGTSSFLSKTSSFLSPTSSSLSPKVSSEYNDQNSNKISTGVTVILLICGGAFIIVVSILLRKCNNRMNRMIYGSNYTIQIPVPASLINNDINRNVVYYNQANSNNSNPRQEIVQQPVAINNVNDRRNRNEVRQPIVIYDVNNRRNRNEVQQPVAINNVKDRRNRNELQQPVAINNVKDRRNRNELQQPVVINNVKDRRNRNENGDNNYQTERNNYYPGQEIVQQPEVINNDNRNESNYHPGQEIVQPPAPASIINTNYNHGRESVPIANYEIQILKQEIQDLKQIILQNNKQSTSSTSNN</sequence>
<dbReference type="InterPro" id="IPR011043">
    <property type="entry name" value="Gal_Oxase/kelch_b-propeller"/>
</dbReference>
<dbReference type="SUPFAM" id="SSF50965">
    <property type="entry name" value="Galactose oxidase, central domain"/>
    <property type="match status" value="2"/>
</dbReference>
<organism evidence="3 4">
    <name type="scientific">Rhizophagus irregularis</name>
    <dbReference type="NCBI Taxonomy" id="588596"/>
    <lineage>
        <taxon>Eukaryota</taxon>
        <taxon>Fungi</taxon>
        <taxon>Fungi incertae sedis</taxon>
        <taxon>Mucoromycota</taxon>
        <taxon>Glomeromycotina</taxon>
        <taxon>Glomeromycetes</taxon>
        <taxon>Glomerales</taxon>
        <taxon>Glomeraceae</taxon>
        <taxon>Rhizophagus</taxon>
    </lineage>
</organism>
<evidence type="ECO:0000256" key="1">
    <source>
        <dbReference type="ARBA" id="ARBA00022441"/>
    </source>
</evidence>
<dbReference type="VEuPathDB" id="FungiDB:RhiirA1_476827"/>
<dbReference type="PANTHER" id="PTHR46093:SF18">
    <property type="entry name" value="FIBRONECTIN TYPE-III DOMAIN-CONTAINING PROTEIN"/>
    <property type="match status" value="1"/>
</dbReference>
<keyword evidence="1" id="KW-0880">Kelch repeat</keyword>
<gene>
    <name evidence="3" type="ORF">CHRIB12_LOCUS11888</name>
</gene>
<protein>
    <submittedName>
        <fullName evidence="3">Uncharacterized protein</fullName>
    </submittedName>
</protein>
<dbReference type="Proteomes" id="UP000684084">
    <property type="component" value="Unassembled WGS sequence"/>
</dbReference>
<dbReference type="VEuPathDB" id="FungiDB:FUN_009527"/>
<keyword evidence="2" id="KW-0677">Repeat</keyword>
<dbReference type="VEuPathDB" id="FungiDB:RhiirA1_438665"/>
<name>A0A2I1F9F2_9GLOM</name>
<dbReference type="EMBL" id="CAGKOT010000025">
    <property type="protein sequence ID" value="CAB5368682.1"/>
    <property type="molecule type" value="Genomic_DNA"/>
</dbReference>